<feature type="domain" description="RRM" evidence="5">
    <location>
        <begin position="226"/>
        <end position="306"/>
    </location>
</feature>
<feature type="region of interest" description="Disordered" evidence="4">
    <location>
        <begin position="845"/>
        <end position="891"/>
    </location>
</feature>
<feature type="compositionally biased region" description="Basic and acidic residues" evidence="4">
    <location>
        <begin position="323"/>
        <end position="342"/>
    </location>
</feature>
<dbReference type="GO" id="GO:0005634">
    <property type="term" value="C:nucleus"/>
    <property type="evidence" value="ECO:0007669"/>
    <property type="project" value="UniProtKB-SubCell"/>
</dbReference>
<feature type="compositionally biased region" description="Basic and acidic residues" evidence="4">
    <location>
        <begin position="698"/>
        <end position="709"/>
    </location>
</feature>
<dbReference type="STRING" id="135651.G0NII1"/>
<feature type="region of interest" description="Disordered" evidence="4">
    <location>
        <begin position="182"/>
        <end position="220"/>
    </location>
</feature>
<dbReference type="OrthoDB" id="6159259at2759"/>
<feature type="compositionally biased region" description="Basic and acidic residues" evidence="4">
    <location>
        <begin position="594"/>
        <end position="620"/>
    </location>
</feature>
<dbReference type="InterPro" id="IPR051738">
    <property type="entry name" value="SAF_Modulators"/>
</dbReference>
<dbReference type="GO" id="GO:0003723">
    <property type="term" value="F:RNA binding"/>
    <property type="evidence" value="ECO:0007669"/>
    <property type="project" value="UniProtKB-UniRule"/>
</dbReference>
<dbReference type="AlphaFoldDB" id="G0NII1"/>
<dbReference type="CDD" id="cd12417">
    <property type="entry name" value="RRM_SAFB_like"/>
    <property type="match status" value="1"/>
</dbReference>
<feature type="compositionally biased region" description="Polar residues" evidence="4">
    <location>
        <begin position="38"/>
        <end position="51"/>
    </location>
</feature>
<evidence type="ECO:0000256" key="3">
    <source>
        <dbReference type="PROSITE-ProRule" id="PRU00176"/>
    </source>
</evidence>
<dbReference type="Gene3D" id="3.30.70.330">
    <property type="match status" value="1"/>
</dbReference>
<feature type="region of interest" description="Disordered" evidence="4">
    <location>
        <begin position="136"/>
        <end position="157"/>
    </location>
</feature>
<feature type="region of interest" description="Disordered" evidence="4">
    <location>
        <begin position="1"/>
        <end position="116"/>
    </location>
</feature>
<feature type="compositionally biased region" description="Basic and acidic residues" evidence="4">
    <location>
        <begin position="721"/>
        <end position="731"/>
    </location>
</feature>
<feature type="region of interest" description="Disordered" evidence="4">
    <location>
        <begin position="323"/>
        <end position="461"/>
    </location>
</feature>
<dbReference type="GO" id="GO:0043565">
    <property type="term" value="F:sequence-specific DNA binding"/>
    <property type="evidence" value="ECO:0007669"/>
    <property type="project" value="TreeGrafter"/>
</dbReference>
<evidence type="ECO:0000256" key="4">
    <source>
        <dbReference type="SAM" id="MobiDB-lite"/>
    </source>
</evidence>
<dbReference type="PROSITE" id="PS50102">
    <property type="entry name" value="RRM"/>
    <property type="match status" value="1"/>
</dbReference>
<dbReference type="EMBL" id="GL379890">
    <property type="protein sequence ID" value="EGT31825.1"/>
    <property type="molecule type" value="Genomic_DNA"/>
</dbReference>
<feature type="compositionally biased region" description="Polar residues" evidence="4">
    <location>
        <begin position="202"/>
        <end position="214"/>
    </location>
</feature>
<proteinExistence type="predicted"/>
<feature type="compositionally biased region" description="Basic and acidic residues" evidence="4">
    <location>
        <begin position="9"/>
        <end position="25"/>
    </location>
</feature>
<organism evidence="7">
    <name type="scientific">Caenorhabditis brenneri</name>
    <name type="common">Nematode worm</name>
    <dbReference type="NCBI Taxonomy" id="135651"/>
    <lineage>
        <taxon>Eukaryota</taxon>
        <taxon>Metazoa</taxon>
        <taxon>Ecdysozoa</taxon>
        <taxon>Nematoda</taxon>
        <taxon>Chromadorea</taxon>
        <taxon>Rhabditida</taxon>
        <taxon>Rhabditina</taxon>
        <taxon>Rhabditomorpha</taxon>
        <taxon>Rhabditoidea</taxon>
        <taxon>Rhabditidae</taxon>
        <taxon>Peloderinae</taxon>
        <taxon>Caenorhabditis</taxon>
    </lineage>
</organism>
<dbReference type="InterPro" id="IPR000504">
    <property type="entry name" value="RRM_dom"/>
</dbReference>
<feature type="compositionally biased region" description="Polar residues" evidence="4">
    <location>
        <begin position="376"/>
        <end position="398"/>
    </location>
</feature>
<keyword evidence="3" id="KW-0694">RNA-binding</keyword>
<evidence type="ECO:0000313" key="6">
    <source>
        <dbReference type="EMBL" id="EGT31825.1"/>
    </source>
</evidence>
<dbReference type="Proteomes" id="UP000008068">
    <property type="component" value="Unassembled WGS sequence"/>
</dbReference>
<accession>G0NII1</accession>
<evidence type="ECO:0000259" key="5">
    <source>
        <dbReference type="PROSITE" id="PS50102"/>
    </source>
</evidence>
<dbReference type="GO" id="GO:0006357">
    <property type="term" value="P:regulation of transcription by RNA polymerase II"/>
    <property type="evidence" value="ECO:0007669"/>
    <property type="project" value="TreeGrafter"/>
</dbReference>
<keyword evidence="7" id="KW-1185">Reference proteome</keyword>
<feature type="compositionally biased region" description="Polar residues" evidence="4">
    <location>
        <begin position="89"/>
        <end position="111"/>
    </location>
</feature>
<dbReference type="eggNOG" id="KOG4661">
    <property type="taxonomic scope" value="Eukaryota"/>
</dbReference>
<dbReference type="InterPro" id="IPR012677">
    <property type="entry name" value="Nucleotide-bd_a/b_plait_sf"/>
</dbReference>
<feature type="compositionally biased region" description="Low complexity" evidence="4">
    <location>
        <begin position="732"/>
        <end position="764"/>
    </location>
</feature>
<dbReference type="GO" id="GO:0050684">
    <property type="term" value="P:regulation of mRNA processing"/>
    <property type="evidence" value="ECO:0007669"/>
    <property type="project" value="TreeGrafter"/>
</dbReference>
<dbReference type="PANTHER" id="PTHR15683">
    <property type="entry name" value="SCAFFOLD ATTACHMENT FACTOR B-RELATED"/>
    <property type="match status" value="1"/>
</dbReference>
<feature type="compositionally biased region" description="Acidic residues" evidence="4">
    <location>
        <begin position="59"/>
        <end position="81"/>
    </location>
</feature>
<dbReference type="SUPFAM" id="SSF54928">
    <property type="entry name" value="RNA-binding domain, RBD"/>
    <property type="match status" value="1"/>
</dbReference>
<feature type="region of interest" description="Disordered" evidence="4">
    <location>
        <begin position="670"/>
        <end position="766"/>
    </location>
</feature>
<evidence type="ECO:0000256" key="2">
    <source>
        <dbReference type="ARBA" id="ARBA00023242"/>
    </source>
</evidence>
<evidence type="ECO:0000313" key="7">
    <source>
        <dbReference type="Proteomes" id="UP000008068"/>
    </source>
</evidence>
<feature type="compositionally biased region" description="Basic and acidic residues" evidence="4">
    <location>
        <begin position="881"/>
        <end position="891"/>
    </location>
</feature>
<comment type="subcellular location">
    <subcellularLocation>
        <location evidence="1">Nucleus</location>
    </subcellularLocation>
</comment>
<keyword evidence="2" id="KW-0539">Nucleus</keyword>
<sequence length="891" mass="99094">MSNASSITGEEKKENMVETFVKNEENEVVDNILDDSSQDLQIVDTQESDSVGNVAKDEPEQEGEDEFEEDEYEEQEQESVEPELKLEPSSETSTEVGQSNVEISGEINQNEPKTEVKLEESVEEVKPNLEQTETEDVIVLDSKTPSPAFVRAQSQETEEFLDYEEDLLEDPLDEQLQDKDKEIGTADNNSVSTSSDITSQSKEASATSNNTGAPPSTPFAEEVKKTSIWIRGMAPSTKASSVKQLTSQYGKVIQSKIFNSRPINGEIKNCFALVTFAETQPMDMAIAGLHKKNYQGRVLRVEKVSESHLTNSAERIAKEKKVAEVKDKPVEENSKAQKEPSPKKRAIIMAPENTPPRKQPTPKSTPKNSPKKAARQTIQAPKTPEKPNSNNKEATNQKPSKRPPIQAPPRSKSREGQPEKAATASKRKPITFDSPDRKTREPRSAERERDSRRTITAAVPSVRVTRKVSPIRTASGRAGTQESLIISARVDTSNCRGGGATIKRSVERGIPNNISTSQLRRNQINAAQSSRRHVPRSPPPVRASYQTEQYSREHSDNHRRRHPSPPIVRDHYEYYEEEIYEEPPRAGGGRRRRGGYEEPEPLRRRLHDEHVASTKQTRREKEMLEALERQRVEEELRRENERIVFEREKLERQRLELELEKQKFALEQAQRASMRAAASGDRDRRGGGGSSSSARGGGGDRDSRRRPAEDALSSATPAKLHTNERASRDRGGSSSQRRGDNQSGRHSTHNNNTSTSSSRHSNTTYGIQTGSAQLSTRGAAAATINNEFMYGDQARGNSNYPRGGAASNAFDTHSSLGGYQNYNGYTDNGGYQVWGGLDAQGNMAMDTNWTGATPSSSSSSGGNQWASQQQSYGNNSSSSNHRRDYGYRNNY</sequence>
<dbReference type="OMA" id="NCFALVT"/>
<feature type="compositionally biased region" description="Polar residues" evidence="4">
    <location>
        <begin position="845"/>
        <end position="854"/>
    </location>
</feature>
<feature type="compositionally biased region" description="Acidic residues" evidence="4">
    <location>
        <begin position="26"/>
        <end position="37"/>
    </location>
</feature>
<feature type="compositionally biased region" description="Low complexity" evidence="4">
    <location>
        <begin position="855"/>
        <end position="879"/>
    </location>
</feature>
<dbReference type="Pfam" id="PF00076">
    <property type="entry name" value="RRM_1"/>
    <property type="match status" value="1"/>
</dbReference>
<dbReference type="HOGENOM" id="CLU_015436_0_0_1"/>
<feature type="compositionally biased region" description="Low complexity" evidence="4">
    <location>
        <begin position="187"/>
        <end position="201"/>
    </location>
</feature>
<feature type="compositionally biased region" description="Low complexity" evidence="4">
    <location>
        <begin position="670"/>
        <end position="679"/>
    </location>
</feature>
<dbReference type="PANTHER" id="PTHR15683:SF8">
    <property type="entry name" value="SCAFFOLD ATTACHMENT FACTOR B, ISOFORM B"/>
    <property type="match status" value="1"/>
</dbReference>
<dbReference type="SMART" id="SM00360">
    <property type="entry name" value="RRM"/>
    <property type="match status" value="1"/>
</dbReference>
<name>G0NII1_CAEBE</name>
<gene>
    <name evidence="6" type="ORF">CAEBREN_02423</name>
</gene>
<evidence type="ECO:0000256" key="1">
    <source>
        <dbReference type="ARBA" id="ARBA00004123"/>
    </source>
</evidence>
<protein>
    <recommendedName>
        <fullName evidence="5">RRM domain-containing protein</fullName>
    </recommendedName>
</protein>
<feature type="compositionally biased region" description="Basic and acidic residues" evidence="4">
    <location>
        <begin position="434"/>
        <end position="453"/>
    </location>
</feature>
<reference evidence="7" key="1">
    <citation type="submission" date="2011-07" db="EMBL/GenBank/DDBJ databases">
        <authorList>
            <consortium name="Caenorhabditis brenneri Sequencing and Analysis Consortium"/>
            <person name="Wilson R.K."/>
        </authorList>
    </citation>
    <scope>NUCLEOTIDE SEQUENCE [LARGE SCALE GENOMIC DNA]</scope>
    <source>
        <strain evidence="7">PB2801</strain>
    </source>
</reference>
<dbReference type="InterPro" id="IPR035979">
    <property type="entry name" value="RBD_domain_sf"/>
</dbReference>
<dbReference type="InParanoid" id="G0NII1"/>
<feature type="region of interest" description="Disordered" evidence="4">
    <location>
        <begin position="524"/>
        <end position="620"/>
    </location>
</feature>